<evidence type="ECO:0000256" key="5">
    <source>
        <dbReference type="ARBA" id="ARBA00022777"/>
    </source>
</evidence>
<dbReference type="InterPro" id="IPR005467">
    <property type="entry name" value="His_kinase_dom"/>
</dbReference>
<organism evidence="9 10">
    <name type="scientific">Rozella allomycis (strain CSF55)</name>
    <dbReference type="NCBI Taxonomy" id="988480"/>
    <lineage>
        <taxon>Eukaryota</taxon>
        <taxon>Fungi</taxon>
        <taxon>Fungi incertae sedis</taxon>
        <taxon>Cryptomycota</taxon>
        <taxon>Cryptomycota incertae sedis</taxon>
        <taxon>Rozella</taxon>
    </lineage>
</organism>
<dbReference type="SUPFAM" id="SSF47384">
    <property type="entry name" value="Homodimeric domain of signal transducing histidine kinase"/>
    <property type="match status" value="1"/>
</dbReference>
<reference evidence="10" key="1">
    <citation type="journal article" date="2018" name="Nat. Microbiol.">
        <title>Leveraging single-cell genomics to expand the fungal tree of life.</title>
        <authorList>
            <person name="Ahrendt S.R."/>
            <person name="Quandt C.A."/>
            <person name="Ciobanu D."/>
            <person name="Clum A."/>
            <person name="Salamov A."/>
            <person name="Andreopoulos B."/>
            <person name="Cheng J.F."/>
            <person name="Woyke T."/>
            <person name="Pelin A."/>
            <person name="Henrissat B."/>
            <person name="Reynolds N.K."/>
            <person name="Benny G.L."/>
            <person name="Smith M.E."/>
            <person name="James T.Y."/>
            <person name="Grigoriev I.V."/>
        </authorList>
    </citation>
    <scope>NUCLEOTIDE SEQUENCE [LARGE SCALE GENOMIC DNA]</scope>
    <source>
        <strain evidence="10">CSF55</strain>
    </source>
</reference>
<evidence type="ECO:0000313" key="9">
    <source>
        <dbReference type="EMBL" id="RKP21590.1"/>
    </source>
</evidence>
<evidence type="ECO:0000313" key="10">
    <source>
        <dbReference type="Proteomes" id="UP000281549"/>
    </source>
</evidence>
<dbReference type="SMART" id="SM00387">
    <property type="entry name" value="HATPase_c"/>
    <property type="match status" value="1"/>
</dbReference>
<evidence type="ECO:0000259" key="8">
    <source>
        <dbReference type="PROSITE" id="PS50110"/>
    </source>
</evidence>
<name>A0A4P9YS74_ROZAC</name>
<dbReference type="InterPro" id="IPR004358">
    <property type="entry name" value="Sig_transdc_His_kin-like_C"/>
</dbReference>
<evidence type="ECO:0000256" key="4">
    <source>
        <dbReference type="ARBA" id="ARBA00022679"/>
    </source>
</evidence>
<dbReference type="SMART" id="SM00448">
    <property type="entry name" value="REC"/>
    <property type="match status" value="1"/>
</dbReference>
<dbReference type="AlphaFoldDB" id="A0A4P9YS74"/>
<dbReference type="InterPro" id="IPR011006">
    <property type="entry name" value="CheY-like_superfamily"/>
</dbReference>
<dbReference type="Gene3D" id="1.10.287.130">
    <property type="match status" value="1"/>
</dbReference>
<dbReference type="SUPFAM" id="SSF52172">
    <property type="entry name" value="CheY-like"/>
    <property type="match status" value="1"/>
</dbReference>
<keyword evidence="5" id="KW-0418">Kinase</keyword>
<evidence type="ECO:0000256" key="3">
    <source>
        <dbReference type="ARBA" id="ARBA00022553"/>
    </source>
</evidence>
<keyword evidence="3 6" id="KW-0597">Phosphoprotein</keyword>
<protein>
    <recommendedName>
        <fullName evidence="2">histidine kinase</fullName>
        <ecNumber evidence="2">2.7.13.3</ecNumber>
    </recommendedName>
</protein>
<dbReference type="SUPFAM" id="SSF55874">
    <property type="entry name" value="ATPase domain of HSP90 chaperone/DNA topoisomerase II/histidine kinase"/>
    <property type="match status" value="1"/>
</dbReference>
<dbReference type="PANTHER" id="PTHR43047">
    <property type="entry name" value="TWO-COMPONENT HISTIDINE PROTEIN KINASE"/>
    <property type="match status" value="1"/>
</dbReference>
<dbReference type="Proteomes" id="UP000281549">
    <property type="component" value="Unassembled WGS sequence"/>
</dbReference>
<dbReference type="Pfam" id="PF00072">
    <property type="entry name" value="Response_reg"/>
    <property type="match status" value="1"/>
</dbReference>
<dbReference type="Gene3D" id="3.40.50.2300">
    <property type="match status" value="1"/>
</dbReference>
<sequence>MNDIFELKRLPESISRQKYFIINNVTEKKLAMKAADYMSVVKDRLLSVISHELRTPLTAILGTVNLLTEEALHSSSCKGEDLEEYQFLQRSANALLESINDILNYSQTNYQLAPSIETTFKVSEVLDEVIEISVVTLQKNIEISYFIDDDVPIFIRGDKSKLFRIFLNTIGNSIKFTEAGEIVIQIQLIESFGDTCRILASIHDTGKGIDENEQDLIFEPFYKSKDSVNKDIYGGSGVGLSICKVFVERIFHGKIWVESCVGEGTTICFTAEFNFENIVQDPIEVPWQLIQLDFVCKRPELYKTTRYVCESIVDYLNSKIVTPTKYGKLRLAYITREVDFYNIVSHYSLIPDNITLVVGFELEFKLKKIKQYNQFLTLTKPLTVKKILALDLSKISPRTPCYDIEFPIAIHPPLPEPLQRQKTPVKQFDQKQVLVVEDNPLIMRMMLMFLKKSNFTFDIAGTVKLFSLLESGELALELWDKTNFEVVLMDISLPKMSGVDVARHILKCTDRNIPHMIAITADVNFENSGEQTKLFEKVLTKPVELKFLKGMITEYLSK</sequence>
<dbReference type="PROSITE" id="PS50109">
    <property type="entry name" value="HIS_KIN"/>
    <property type="match status" value="1"/>
</dbReference>
<dbReference type="PRINTS" id="PR00344">
    <property type="entry name" value="BCTRLSENSOR"/>
</dbReference>
<evidence type="ECO:0000256" key="2">
    <source>
        <dbReference type="ARBA" id="ARBA00012438"/>
    </source>
</evidence>
<dbReference type="CDD" id="cd00082">
    <property type="entry name" value="HisKA"/>
    <property type="match status" value="1"/>
</dbReference>
<evidence type="ECO:0000256" key="6">
    <source>
        <dbReference type="PROSITE-ProRule" id="PRU00169"/>
    </source>
</evidence>
<dbReference type="PROSITE" id="PS50110">
    <property type="entry name" value="RESPONSE_REGULATORY"/>
    <property type="match status" value="1"/>
</dbReference>
<dbReference type="InterPro" id="IPR003594">
    <property type="entry name" value="HATPase_dom"/>
</dbReference>
<evidence type="ECO:0000256" key="1">
    <source>
        <dbReference type="ARBA" id="ARBA00000085"/>
    </source>
</evidence>
<dbReference type="Pfam" id="PF02518">
    <property type="entry name" value="HATPase_c"/>
    <property type="match status" value="1"/>
</dbReference>
<feature type="domain" description="Histidine kinase" evidence="7">
    <location>
        <begin position="48"/>
        <end position="275"/>
    </location>
</feature>
<proteinExistence type="predicted"/>
<dbReference type="Pfam" id="PF00512">
    <property type="entry name" value="HisKA"/>
    <property type="match status" value="1"/>
</dbReference>
<dbReference type="InterPro" id="IPR003661">
    <property type="entry name" value="HisK_dim/P_dom"/>
</dbReference>
<dbReference type="CDD" id="cd17546">
    <property type="entry name" value="REC_hyHK_CKI1_RcsC-like"/>
    <property type="match status" value="1"/>
</dbReference>
<dbReference type="GO" id="GO:0000155">
    <property type="term" value="F:phosphorelay sensor kinase activity"/>
    <property type="evidence" value="ECO:0007669"/>
    <property type="project" value="InterPro"/>
</dbReference>
<dbReference type="EMBL" id="ML004943">
    <property type="protein sequence ID" value="RKP21590.1"/>
    <property type="molecule type" value="Genomic_DNA"/>
</dbReference>
<dbReference type="InterPro" id="IPR036890">
    <property type="entry name" value="HATPase_C_sf"/>
</dbReference>
<dbReference type="SMART" id="SM00388">
    <property type="entry name" value="HisKA"/>
    <property type="match status" value="1"/>
</dbReference>
<dbReference type="Gene3D" id="3.30.565.10">
    <property type="entry name" value="Histidine kinase-like ATPase, C-terminal domain"/>
    <property type="match status" value="1"/>
</dbReference>
<evidence type="ECO:0000259" key="7">
    <source>
        <dbReference type="PROSITE" id="PS50109"/>
    </source>
</evidence>
<feature type="domain" description="Response regulatory" evidence="8">
    <location>
        <begin position="432"/>
        <end position="556"/>
    </location>
</feature>
<accession>A0A4P9YS74</accession>
<keyword evidence="4" id="KW-0808">Transferase</keyword>
<comment type="catalytic activity">
    <reaction evidence="1">
        <text>ATP + protein L-histidine = ADP + protein N-phospho-L-histidine.</text>
        <dbReference type="EC" id="2.7.13.3"/>
    </reaction>
</comment>
<gene>
    <name evidence="9" type="ORF">ROZALSC1DRAFT_20399</name>
</gene>
<dbReference type="InterPro" id="IPR001789">
    <property type="entry name" value="Sig_transdc_resp-reg_receiver"/>
</dbReference>
<dbReference type="InterPro" id="IPR036097">
    <property type="entry name" value="HisK_dim/P_sf"/>
</dbReference>
<feature type="modified residue" description="4-aspartylphosphate" evidence="6">
    <location>
        <position position="490"/>
    </location>
</feature>
<dbReference type="EC" id="2.7.13.3" evidence="2"/>